<organism evidence="1 2">
    <name type="scientific">Cinara cedri</name>
    <dbReference type="NCBI Taxonomy" id="506608"/>
    <lineage>
        <taxon>Eukaryota</taxon>
        <taxon>Metazoa</taxon>
        <taxon>Ecdysozoa</taxon>
        <taxon>Arthropoda</taxon>
        <taxon>Hexapoda</taxon>
        <taxon>Insecta</taxon>
        <taxon>Pterygota</taxon>
        <taxon>Neoptera</taxon>
        <taxon>Paraneoptera</taxon>
        <taxon>Hemiptera</taxon>
        <taxon>Sternorrhyncha</taxon>
        <taxon>Aphidomorpha</taxon>
        <taxon>Aphidoidea</taxon>
        <taxon>Aphididae</taxon>
        <taxon>Lachninae</taxon>
        <taxon>Cinara</taxon>
    </lineage>
</organism>
<protein>
    <submittedName>
        <fullName evidence="1">Uncharacterized protein</fullName>
    </submittedName>
</protein>
<evidence type="ECO:0000313" key="2">
    <source>
        <dbReference type="Proteomes" id="UP000325440"/>
    </source>
</evidence>
<keyword evidence="2" id="KW-1185">Reference proteome</keyword>
<evidence type="ECO:0000313" key="1">
    <source>
        <dbReference type="EMBL" id="VVC43750.1"/>
    </source>
</evidence>
<gene>
    <name evidence="1" type="ORF">CINCED_3A024853</name>
</gene>
<dbReference type="AlphaFoldDB" id="A0A5E4NKL9"/>
<dbReference type="OrthoDB" id="8030979at2759"/>
<name>A0A5E4NKL9_9HEMI</name>
<proteinExistence type="predicted"/>
<accession>A0A5E4NKL9</accession>
<dbReference type="EMBL" id="CABPRJ010002371">
    <property type="protein sequence ID" value="VVC43750.1"/>
    <property type="molecule type" value="Genomic_DNA"/>
</dbReference>
<reference evidence="1 2" key="1">
    <citation type="submission" date="2019-08" db="EMBL/GenBank/DDBJ databases">
        <authorList>
            <person name="Alioto T."/>
            <person name="Alioto T."/>
            <person name="Gomez Garrido J."/>
        </authorList>
    </citation>
    <scope>NUCLEOTIDE SEQUENCE [LARGE SCALE GENOMIC DNA]</scope>
</reference>
<dbReference type="Proteomes" id="UP000325440">
    <property type="component" value="Unassembled WGS sequence"/>
</dbReference>
<sequence>MRKHFKDTISLIYTDADSLVYHIKTQDFYLDLLNKPGLLECTDTTYRKTTRATLQRGRRYLICSLMSRMEEQ</sequence>